<dbReference type="Pfam" id="PF00176">
    <property type="entry name" value="SNF2-rel_dom"/>
    <property type="match status" value="1"/>
</dbReference>
<dbReference type="Pfam" id="PF00271">
    <property type="entry name" value="Helicase_C"/>
    <property type="match status" value="1"/>
</dbReference>
<feature type="domain" description="Helicase C-terminal" evidence="3">
    <location>
        <begin position="418"/>
        <end position="564"/>
    </location>
</feature>
<evidence type="ECO:0000256" key="1">
    <source>
        <dbReference type="ARBA" id="ARBA00022801"/>
    </source>
</evidence>
<dbReference type="GO" id="GO:0006281">
    <property type="term" value="P:DNA repair"/>
    <property type="evidence" value="ECO:0007669"/>
    <property type="project" value="TreeGrafter"/>
</dbReference>
<evidence type="ECO:0000259" key="3">
    <source>
        <dbReference type="PROSITE" id="PS51194"/>
    </source>
</evidence>
<evidence type="ECO:0000313" key="4">
    <source>
        <dbReference type="EMBL" id="AKF08844.1"/>
    </source>
</evidence>
<organism evidence="4 5">
    <name type="scientific">Sandaracinus amylolyticus</name>
    <dbReference type="NCBI Taxonomy" id="927083"/>
    <lineage>
        <taxon>Bacteria</taxon>
        <taxon>Pseudomonadati</taxon>
        <taxon>Myxococcota</taxon>
        <taxon>Polyangia</taxon>
        <taxon>Polyangiales</taxon>
        <taxon>Sandaracinaceae</taxon>
        <taxon>Sandaracinus</taxon>
    </lineage>
</organism>
<gene>
    <name evidence="4" type="ORF">DB32_005993</name>
</gene>
<keyword evidence="4" id="KW-0067">ATP-binding</keyword>
<dbReference type="PROSITE" id="PS51194">
    <property type="entry name" value="HELICASE_CTER"/>
    <property type="match status" value="1"/>
</dbReference>
<keyword evidence="4" id="KW-0347">Helicase</keyword>
<dbReference type="InterPro" id="IPR014001">
    <property type="entry name" value="Helicase_ATP-bd"/>
</dbReference>
<accession>A0A0F6SGK3</accession>
<dbReference type="GO" id="GO:0004386">
    <property type="term" value="F:helicase activity"/>
    <property type="evidence" value="ECO:0007669"/>
    <property type="project" value="UniProtKB-KW"/>
</dbReference>
<evidence type="ECO:0000259" key="2">
    <source>
        <dbReference type="PROSITE" id="PS51192"/>
    </source>
</evidence>
<dbReference type="GO" id="GO:0005524">
    <property type="term" value="F:ATP binding"/>
    <property type="evidence" value="ECO:0007669"/>
    <property type="project" value="InterPro"/>
</dbReference>
<dbReference type="PANTHER" id="PTHR45766">
    <property type="entry name" value="DNA ANNEALING HELICASE AND ENDONUCLEASE ZRANB3 FAMILY MEMBER"/>
    <property type="match status" value="1"/>
</dbReference>
<dbReference type="RefSeq" id="WP_053235946.1">
    <property type="nucleotide sequence ID" value="NZ_CP011125.1"/>
</dbReference>
<dbReference type="EMBL" id="CP011125">
    <property type="protein sequence ID" value="AKF08844.1"/>
    <property type="molecule type" value="Genomic_DNA"/>
</dbReference>
<dbReference type="KEGG" id="samy:DB32_005993"/>
<name>A0A0F6SGK3_9BACT</name>
<dbReference type="GO" id="GO:0031297">
    <property type="term" value="P:replication fork processing"/>
    <property type="evidence" value="ECO:0007669"/>
    <property type="project" value="TreeGrafter"/>
</dbReference>
<proteinExistence type="predicted"/>
<dbReference type="InterPro" id="IPR001650">
    <property type="entry name" value="Helicase_C-like"/>
</dbReference>
<dbReference type="PANTHER" id="PTHR45766:SF6">
    <property type="entry name" value="SWI_SNF-RELATED MATRIX-ASSOCIATED ACTIN-DEPENDENT REGULATOR OF CHROMATIN SUBFAMILY A-LIKE PROTEIN 1"/>
    <property type="match status" value="1"/>
</dbReference>
<dbReference type="GO" id="GO:0016787">
    <property type="term" value="F:hydrolase activity"/>
    <property type="evidence" value="ECO:0007669"/>
    <property type="project" value="UniProtKB-KW"/>
</dbReference>
<dbReference type="STRING" id="927083.DB32_005993"/>
<evidence type="ECO:0000313" key="5">
    <source>
        <dbReference type="Proteomes" id="UP000034883"/>
    </source>
</evidence>
<dbReference type="Gene3D" id="3.40.50.10810">
    <property type="entry name" value="Tandem AAA-ATPase domain"/>
    <property type="match status" value="1"/>
</dbReference>
<dbReference type="InterPro" id="IPR000330">
    <property type="entry name" value="SNF2_N"/>
</dbReference>
<dbReference type="AlphaFoldDB" id="A0A0F6SGK3"/>
<keyword evidence="5" id="KW-1185">Reference proteome</keyword>
<sequence length="590" mass="65340">MSAARDLAREPRAFGTARLVIGDDGRRWWSIEAAPSVMLRLRRLFQGSARSGKRIVVADTLEACRDIEWVCERWRLSIEPADYAAERAGRHREAEEAVERILAAGYLPRTFDLAIQPREYQRRAAELALRTRQLLLADDVGLGKTASAICALTDPTARPALVVTLTHLPKQWEAELARFAPGMRVHRIRDGAIYDIAAWGPRRRKRRAGQLEIAGTEPKLPDVIVTSYSKLAKWADVLAPIAKSVVFDEVQELRKHGSNKYEAATQIAQAVDLRVGLSATPIYNYGAEMFNVLEVLAPGALGSWPEFAATWCGSEGADREKAELKDPRAFGAWAREQGFMLRRTRADVGRELPAVTRAAQHVDCDAKPLEEIQGRAAELAKIILAQDQKGFDKMKAGGELDWQLRRATGIAKAPFVADFLRLLVESGERVLCFAWHHAVYDVIEERLKDLGVARYTGEESATQKDAARAAFVDGKARVLLMSLRSGAGLDGLQSVCRTVVFAELDWSPGVHEQCIGRVHRDGQTDPVVAYYLTTDQGSDPIVMDVLGVKRVQVEGLRNPDAEIAAAQQIDPDHIRKLAESFLAKRSDDDA</sequence>
<reference evidence="4 5" key="1">
    <citation type="submission" date="2015-03" db="EMBL/GenBank/DDBJ databases">
        <title>Genome assembly of Sandaracinus amylolyticus DSM 53668.</title>
        <authorList>
            <person name="Sharma G."/>
            <person name="Subramanian S."/>
        </authorList>
    </citation>
    <scope>NUCLEOTIDE SEQUENCE [LARGE SCALE GENOMIC DNA]</scope>
    <source>
        <strain evidence="4 5">DSM 53668</strain>
    </source>
</reference>
<dbReference type="InterPro" id="IPR038718">
    <property type="entry name" value="SNF2-like_sf"/>
</dbReference>
<dbReference type="Proteomes" id="UP000034883">
    <property type="component" value="Chromosome"/>
</dbReference>
<dbReference type="PROSITE" id="PS51192">
    <property type="entry name" value="HELICASE_ATP_BIND_1"/>
    <property type="match status" value="1"/>
</dbReference>
<dbReference type="SUPFAM" id="SSF52540">
    <property type="entry name" value="P-loop containing nucleoside triphosphate hydrolases"/>
    <property type="match status" value="2"/>
</dbReference>
<keyword evidence="4" id="KW-0547">Nucleotide-binding</keyword>
<dbReference type="InterPro" id="IPR027417">
    <property type="entry name" value="P-loop_NTPase"/>
</dbReference>
<dbReference type="Gene3D" id="3.40.50.300">
    <property type="entry name" value="P-loop containing nucleotide triphosphate hydrolases"/>
    <property type="match status" value="1"/>
</dbReference>
<keyword evidence="1" id="KW-0378">Hydrolase</keyword>
<dbReference type="InterPro" id="IPR049730">
    <property type="entry name" value="SNF2/RAD54-like_C"/>
</dbReference>
<protein>
    <submittedName>
        <fullName evidence="4">Putative helicase</fullName>
    </submittedName>
</protein>
<feature type="domain" description="Helicase ATP-binding" evidence="2">
    <location>
        <begin position="125"/>
        <end position="299"/>
    </location>
</feature>
<dbReference type="SMART" id="SM00487">
    <property type="entry name" value="DEXDc"/>
    <property type="match status" value="1"/>
</dbReference>
<dbReference type="CDD" id="cd18793">
    <property type="entry name" value="SF2_C_SNF"/>
    <property type="match status" value="1"/>
</dbReference>